<dbReference type="RefSeq" id="WP_061177611.1">
    <property type="nucleotide sequence ID" value="NZ_FCOE02000021.1"/>
</dbReference>
<comment type="caution">
    <text evidence="6">The sequence shown here is derived from an EMBL/GenBank/DDBJ whole genome shotgun (WGS) entry which is preliminary data.</text>
</comment>
<organism evidence="6 7">
    <name type="scientific">Caballeronia pedi</name>
    <dbReference type="NCBI Taxonomy" id="1777141"/>
    <lineage>
        <taxon>Bacteria</taxon>
        <taxon>Pseudomonadati</taxon>
        <taxon>Pseudomonadota</taxon>
        <taxon>Betaproteobacteria</taxon>
        <taxon>Burkholderiales</taxon>
        <taxon>Burkholderiaceae</taxon>
        <taxon>Caballeronia</taxon>
    </lineage>
</organism>
<keyword evidence="2" id="KW-0805">Transcription regulation</keyword>
<dbReference type="InterPro" id="IPR036390">
    <property type="entry name" value="WH_DNA-bd_sf"/>
</dbReference>
<dbReference type="GO" id="GO:0043565">
    <property type="term" value="F:sequence-specific DNA binding"/>
    <property type="evidence" value="ECO:0007669"/>
    <property type="project" value="TreeGrafter"/>
</dbReference>
<dbReference type="Gene3D" id="1.10.10.10">
    <property type="entry name" value="Winged helix-like DNA-binding domain superfamily/Winged helix DNA-binding domain"/>
    <property type="match status" value="1"/>
</dbReference>
<dbReference type="InterPro" id="IPR036388">
    <property type="entry name" value="WH-like_DNA-bd_sf"/>
</dbReference>
<dbReference type="PANTHER" id="PTHR30537:SF72">
    <property type="entry name" value="LYSR FAMILY TRANSCRIPTIONAL REGULATOR"/>
    <property type="match status" value="1"/>
</dbReference>
<sequence>METLANLESFIRSAEHGSFSEAARWLSLTPAAVSRNVAMLERNLGVRLFHRSTRKLTLTEAGESFRLAISDSLSGIQAAIAGIAGDGGEPAGVLKLSLAPTFGVAHILPLLPGFLERYPRIKPEWHFENRQVDLIAEGYDVAIGGGFDLSPTVVARTLAPAHVIAVASPGYMADKTPPREPADLQAFRGIVMRSLQSGRVRHWTMRDVTGREAPVRLQESFVVNDPSAMRGAALLGMGVAMLATADVLADLENGALVRLAPRWYSDAGAISMYFPSRTLLPAKTRAFIDWVVNAFEAEKLAERFAGSLDLRSSRSG</sequence>
<dbReference type="PRINTS" id="PR00039">
    <property type="entry name" value="HTHLYSR"/>
</dbReference>
<comment type="similarity">
    <text evidence="1">Belongs to the LysR transcriptional regulatory family.</text>
</comment>
<dbReference type="AlphaFoldDB" id="A0A158CHD8"/>
<dbReference type="InterPro" id="IPR058163">
    <property type="entry name" value="LysR-type_TF_proteobact-type"/>
</dbReference>
<keyword evidence="7" id="KW-1185">Reference proteome</keyword>
<dbReference type="PROSITE" id="PS50931">
    <property type="entry name" value="HTH_LYSR"/>
    <property type="match status" value="1"/>
</dbReference>
<keyword evidence="3" id="KW-0238">DNA-binding</keyword>
<dbReference type="SUPFAM" id="SSF46785">
    <property type="entry name" value="Winged helix' DNA-binding domain"/>
    <property type="match status" value="1"/>
</dbReference>
<dbReference type="PANTHER" id="PTHR30537">
    <property type="entry name" value="HTH-TYPE TRANSCRIPTIONAL REGULATOR"/>
    <property type="match status" value="1"/>
</dbReference>
<evidence type="ECO:0000256" key="2">
    <source>
        <dbReference type="ARBA" id="ARBA00023015"/>
    </source>
</evidence>
<reference evidence="6" key="1">
    <citation type="submission" date="2016-01" db="EMBL/GenBank/DDBJ databases">
        <authorList>
            <person name="Peeters C."/>
        </authorList>
    </citation>
    <scope>NUCLEOTIDE SEQUENCE [LARGE SCALE GENOMIC DNA]</scope>
    <source>
        <strain evidence="6">LMG 29323</strain>
    </source>
</reference>
<keyword evidence="4" id="KW-0804">Transcription</keyword>
<proteinExistence type="inferred from homology"/>
<evidence type="ECO:0000256" key="1">
    <source>
        <dbReference type="ARBA" id="ARBA00009437"/>
    </source>
</evidence>
<dbReference type="FunFam" id="1.10.10.10:FF:000001">
    <property type="entry name" value="LysR family transcriptional regulator"/>
    <property type="match status" value="1"/>
</dbReference>
<dbReference type="Proteomes" id="UP000054911">
    <property type="component" value="Unassembled WGS sequence"/>
</dbReference>
<dbReference type="Pfam" id="PF00126">
    <property type="entry name" value="HTH_1"/>
    <property type="match status" value="1"/>
</dbReference>
<dbReference type="STRING" id="1777141.AWB80_05247"/>
<evidence type="ECO:0000256" key="4">
    <source>
        <dbReference type="ARBA" id="ARBA00023163"/>
    </source>
</evidence>
<dbReference type="SUPFAM" id="SSF53850">
    <property type="entry name" value="Periplasmic binding protein-like II"/>
    <property type="match status" value="1"/>
</dbReference>
<gene>
    <name evidence="6" type="ORF">AWB80_05247</name>
</gene>
<dbReference type="Pfam" id="PF03466">
    <property type="entry name" value="LysR_substrate"/>
    <property type="match status" value="1"/>
</dbReference>
<protein>
    <submittedName>
        <fullName evidence="6">LysR family transcriptional regulator</fullName>
    </submittedName>
</protein>
<dbReference type="Gene3D" id="3.40.190.290">
    <property type="match status" value="1"/>
</dbReference>
<dbReference type="InterPro" id="IPR005119">
    <property type="entry name" value="LysR_subst-bd"/>
</dbReference>
<dbReference type="GO" id="GO:0006351">
    <property type="term" value="P:DNA-templated transcription"/>
    <property type="evidence" value="ECO:0007669"/>
    <property type="project" value="TreeGrafter"/>
</dbReference>
<feature type="domain" description="HTH lysR-type" evidence="5">
    <location>
        <begin position="1"/>
        <end position="59"/>
    </location>
</feature>
<evidence type="ECO:0000313" key="6">
    <source>
        <dbReference type="EMBL" id="SAK81735.1"/>
    </source>
</evidence>
<evidence type="ECO:0000259" key="5">
    <source>
        <dbReference type="PROSITE" id="PS50931"/>
    </source>
</evidence>
<dbReference type="InterPro" id="IPR000847">
    <property type="entry name" value="LysR_HTH_N"/>
</dbReference>
<accession>A0A158CHD8</accession>
<name>A0A158CHD8_9BURK</name>
<evidence type="ECO:0000256" key="3">
    <source>
        <dbReference type="ARBA" id="ARBA00023125"/>
    </source>
</evidence>
<dbReference type="CDD" id="cd08422">
    <property type="entry name" value="PBP2_CrgA_like"/>
    <property type="match status" value="1"/>
</dbReference>
<dbReference type="GO" id="GO:0003700">
    <property type="term" value="F:DNA-binding transcription factor activity"/>
    <property type="evidence" value="ECO:0007669"/>
    <property type="project" value="InterPro"/>
</dbReference>
<evidence type="ECO:0000313" key="7">
    <source>
        <dbReference type="Proteomes" id="UP000054911"/>
    </source>
</evidence>
<dbReference type="EMBL" id="FCOE02000021">
    <property type="protein sequence ID" value="SAK81735.1"/>
    <property type="molecule type" value="Genomic_DNA"/>
</dbReference>
<dbReference type="OrthoDB" id="8678019at2"/>